<dbReference type="Proteomes" id="UP000799444">
    <property type="component" value="Unassembled WGS sequence"/>
</dbReference>
<evidence type="ECO:0000313" key="3">
    <source>
        <dbReference type="Proteomes" id="UP000799444"/>
    </source>
</evidence>
<reference evidence="2" key="1">
    <citation type="journal article" date="2020" name="Stud. Mycol.">
        <title>101 Dothideomycetes genomes: a test case for predicting lifestyles and emergence of pathogens.</title>
        <authorList>
            <person name="Haridas S."/>
            <person name="Albert R."/>
            <person name="Binder M."/>
            <person name="Bloem J."/>
            <person name="Labutti K."/>
            <person name="Salamov A."/>
            <person name="Andreopoulos B."/>
            <person name="Baker S."/>
            <person name="Barry K."/>
            <person name="Bills G."/>
            <person name="Bluhm B."/>
            <person name="Cannon C."/>
            <person name="Castanera R."/>
            <person name="Culley D."/>
            <person name="Daum C."/>
            <person name="Ezra D."/>
            <person name="Gonzalez J."/>
            <person name="Henrissat B."/>
            <person name="Kuo A."/>
            <person name="Liang C."/>
            <person name="Lipzen A."/>
            <person name="Lutzoni F."/>
            <person name="Magnuson J."/>
            <person name="Mondo S."/>
            <person name="Nolan M."/>
            <person name="Ohm R."/>
            <person name="Pangilinan J."/>
            <person name="Park H.-J."/>
            <person name="Ramirez L."/>
            <person name="Alfaro M."/>
            <person name="Sun H."/>
            <person name="Tritt A."/>
            <person name="Yoshinaga Y."/>
            <person name="Zwiers L.-H."/>
            <person name="Turgeon B."/>
            <person name="Goodwin S."/>
            <person name="Spatafora J."/>
            <person name="Crous P."/>
            <person name="Grigoriev I."/>
        </authorList>
    </citation>
    <scope>NUCLEOTIDE SEQUENCE</scope>
    <source>
        <strain evidence="2">CBS 125425</strain>
    </source>
</reference>
<organism evidence="2 3">
    <name type="scientific">Polyplosphaeria fusca</name>
    <dbReference type="NCBI Taxonomy" id="682080"/>
    <lineage>
        <taxon>Eukaryota</taxon>
        <taxon>Fungi</taxon>
        <taxon>Dikarya</taxon>
        <taxon>Ascomycota</taxon>
        <taxon>Pezizomycotina</taxon>
        <taxon>Dothideomycetes</taxon>
        <taxon>Pleosporomycetidae</taxon>
        <taxon>Pleosporales</taxon>
        <taxon>Tetraplosphaeriaceae</taxon>
        <taxon>Polyplosphaeria</taxon>
    </lineage>
</organism>
<gene>
    <name evidence="2" type="ORF">EJ04DRAFT_528980</name>
</gene>
<dbReference type="GO" id="GO:0016787">
    <property type="term" value="F:hydrolase activity"/>
    <property type="evidence" value="ECO:0007669"/>
    <property type="project" value="UniProtKB-KW"/>
</dbReference>
<dbReference type="AlphaFoldDB" id="A0A9P4QM75"/>
<dbReference type="InterPro" id="IPR000073">
    <property type="entry name" value="AB_hydrolase_1"/>
</dbReference>
<dbReference type="InterPro" id="IPR050471">
    <property type="entry name" value="AB_hydrolase"/>
</dbReference>
<proteinExistence type="predicted"/>
<dbReference type="Gene3D" id="3.40.50.1820">
    <property type="entry name" value="alpha/beta hydrolase"/>
    <property type="match status" value="1"/>
</dbReference>
<name>A0A9P4QM75_9PLEO</name>
<evidence type="ECO:0000313" key="2">
    <source>
        <dbReference type="EMBL" id="KAF2728003.1"/>
    </source>
</evidence>
<dbReference type="Pfam" id="PF00561">
    <property type="entry name" value="Abhydrolase_1"/>
    <property type="match status" value="1"/>
</dbReference>
<dbReference type="OrthoDB" id="19657at2759"/>
<dbReference type="InterPro" id="IPR029058">
    <property type="entry name" value="AB_hydrolase_fold"/>
</dbReference>
<dbReference type="PANTHER" id="PTHR43433:SF5">
    <property type="entry name" value="AB HYDROLASE-1 DOMAIN-CONTAINING PROTEIN"/>
    <property type="match status" value="1"/>
</dbReference>
<evidence type="ECO:0000259" key="1">
    <source>
        <dbReference type="Pfam" id="PF00561"/>
    </source>
</evidence>
<comment type="caution">
    <text evidence="2">The sequence shown here is derived from an EMBL/GenBank/DDBJ whole genome shotgun (WGS) entry which is preliminary data.</text>
</comment>
<feature type="domain" description="AB hydrolase-1" evidence="1">
    <location>
        <begin position="57"/>
        <end position="292"/>
    </location>
</feature>
<dbReference type="EMBL" id="ML996300">
    <property type="protein sequence ID" value="KAF2728003.1"/>
    <property type="molecule type" value="Genomic_DNA"/>
</dbReference>
<dbReference type="PANTHER" id="PTHR43433">
    <property type="entry name" value="HYDROLASE, ALPHA/BETA FOLD FAMILY PROTEIN"/>
    <property type="match status" value="1"/>
</dbReference>
<keyword evidence="2" id="KW-0378">Hydrolase</keyword>
<sequence length="363" mass="40828">MAATSRPMAATELLDHAEYSHTVWPLEPARSGKLPVAKGRGGPIHIAYEVHGHGSRHLVWIMGLGGMKYAWQRQTKDFAHLQGDRYSSLVLDNRGIGESDKPFARYTTSEMARDVVDLVDHLGWTGKRELHIIGISMGGMIAQELAMLVPDRICTLSLVSTASGLFNTSGFLENLLNRANLFIPKAIDQQIAAVKHNLYTEEWLARPDELEHVVEPFPTNGDRFAANEMWKRTHPEYVTKKGFILQAIAAGWHHKSGAQLAELAQKVGKRRIMVVHGTKDRMITFPHAVVLWRGLEHGQGKTGREYLGMEVEDDVWVEGEVEKRFIKEQGHVIPIEMRKEFQGWLETLFERGETINGEKGVAT</sequence>
<protein>
    <submittedName>
        <fullName evidence="2">Alpha/beta hydrolase-like protein</fullName>
    </submittedName>
</protein>
<keyword evidence="3" id="KW-1185">Reference proteome</keyword>
<accession>A0A9P4QM75</accession>
<dbReference type="SUPFAM" id="SSF53474">
    <property type="entry name" value="alpha/beta-Hydrolases"/>
    <property type="match status" value="1"/>
</dbReference>